<dbReference type="EC" id="2.3.2.8" evidence="5"/>
<dbReference type="RefSeq" id="XP_022643643.1">
    <property type="nucleotide sequence ID" value="XM_022787908.1"/>
</dbReference>
<feature type="compositionally biased region" description="Polar residues" evidence="6">
    <location>
        <begin position="193"/>
        <end position="203"/>
    </location>
</feature>
<feature type="domain" description="N-end rule aminoacyl transferase C-terminal" evidence="8">
    <location>
        <begin position="283"/>
        <end position="413"/>
    </location>
</feature>
<dbReference type="CTD" id="11101"/>
<reference evidence="9" key="1">
    <citation type="submission" date="2021-01" db="UniProtKB">
        <authorList>
            <consortium name="EnsemblMetazoa"/>
        </authorList>
    </citation>
    <scope>IDENTIFICATION</scope>
</reference>
<name>A0A7M7IWW4_VARDE</name>
<dbReference type="PANTHER" id="PTHR21367:SF1">
    <property type="entry name" value="ARGINYL-TRNA--PROTEIN TRANSFERASE 1"/>
    <property type="match status" value="1"/>
</dbReference>
<evidence type="ECO:0000259" key="7">
    <source>
        <dbReference type="Pfam" id="PF04376"/>
    </source>
</evidence>
<feature type="compositionally biased region" description="Polar residues" evidence="6">
    <location>
        <begin position="230"/>
        <end position="239"/>
    </location>
</feature>
<comment type="function">
    <text evidence="5">Involved in the post-translational conjugation of arginine to the N-terminal aspartate or glutamate of a protein. This arginylation is required for degradation of the protein via the ubiquitin pathway.</text>
</comment>
<dbReference type="GO" id="GO:0005737">
    <property type="term" value="C:cytoplasm"/>
    <property type="evidence" value="ECO:0007669"/>
    <property type="project" value="TreeGrafter"/>
</dbReference>
<feature type="domain" description="N-end aminoacyl transferase N-terminal" evidence="7">
    <location>
        <begin position="23"/>
        <end position="94"/>
    </location>
</feature>
<organism evidence="9 10">
    <name type="scientific">Varroa destructor</name>
    <name type="common">Honeybee mite</name>
    <dbReference type="NCBI Taxonomy" id="109461"/>
    <lineage>
        <taxon>Eukaryota</taxon>
        <taxon>Metazoa</taxon>
        <taxon>Ecdysozoa</taxon>
        <taxon>Arthropoda</taxon>
        <taxon>Chelicerata</taxon>
        <taxon>Arachnida</taxon>
        <taxon>Acari</taxon>
        <taxon>Parasitiformes</taxon>
        <taxon>Mesostigmata</taxon>
        <taxon>Gamasina</taxon>
        <taxon>Dermanyssoidea</taxon>
        <taxon>Varroidae</taxon>
        <taxon>Varroa</taxon>
    </lineage>
</organism>
<dbReference type="Pfam" id="PF04376">
    <property type="entry name" value="ATE_N"/>
    <property type="match status" value="1"/>
</dbReference>
<feature type="region of interest" description="Disordered" evidence="6">
    <location>
        <begin position="107"/>
        <end position="160"/>
    </location>
</feature>
<dbReference type="PIRSF" id="PIRSF037207">
    <property type="entry name" value="ATE1_euk"/>
    <property type="match status" value="1"/>
</dbReference>
<dbReference type="InterPro" id="IPR007471">
    <property type="entry name" value="N-end_Aminoacyl_Trfase_N"/>
</dbReference>
<evidence type="ECO:0000256" key="1">
    <source>
        <dbReference type="ARBA" id="ARBA00009991"/>
    </source>
</evidence>
<dbReference type="InParanoid" id="A0A7M7IWW4"/>
<sequence>MNYCIRAMSGIVQYFAGEDDNGHRCGYCRGSVSNFNKGMWAYVLTPQHYQDLIDRGWRRSGKYCYKPCMKKTCCPQYTIRCDALSFKPTKSQKKVIKKMHRFLMNGRQDTGKNVGDANEAFEGSRVSGGDPKGDTDNAQFDGDYRDLEEPQMSGRGVGRINDKIKYDTEIIDSRMADRMEESKQSRPVCLSQPEINTGNMSKTPSRRGPSLKKKDLRRQKRAEKRKAGDPSTNVESSQPKNREKTLDEWLTLPHGKHKLEIRLVRTAPYSQEAKTSDEASHLVYTLYQMKVHDSTQEKCRKSDWKQFLIDSPLLPGANHLLGSFHQQYWLDGRLIAVGILDLLPSCVSSVYFYYDPEFSFLSLGTFSSLCEIKLTRDLNQTLPTLRYYYMGFYIHSCPKMRYKGRLPNSDLLCPETYTWHPIARCLPMLETSKYARFEPNKTLRDPLIPSSITQTSILYEQTGMTVTEYFKRKKVSHREHQQIKEYCELVGSKLMKELYLLRLPTD</sequence>
<evidence type="ECO:0000256" key="5">
    <source>
        <dbReference type="PIRNR" id="PIRNR037207"/>
    </source>
</evidence>
<evidence type="ECO:0000313" key="9">
    <source>
        <dbReference type="EnsemblMetazoa" id="XP_022643643"/>
    </source>
</evidence>
<dbReference type="PANTHER" id="PTHR21367">
    <property type="entry name" value="ARGININE-TRNA-PROTEIN TRANSFERASE 1"/>
    <property type="match status" value="1"/>
</dbReference>
<dbReference type="SUPFAM" id="SSF55729">
    <property type="entry name" value="Acyl-CoA N-acyltransferases (Nat)"/>
    <property type="match status" value="1"/>
</dbReference>
<comment type="similarity">
    <text evidence="1 5">Belongs to the R-transferase family.</text>
</comment>
<feature type="region of interest" description="Disordered" evidence="6">
    <location>
        <begin position="178"/>
        <end position="247"/>
    </location>
</feature>
<comment type="catalytic activity">
    <reaction evidence="5">
        <text>an N-terminal L-alpha-aminoacyl-[protein] + L-arginyl-tRNA(Arg) = an N-terminal L-arginyl-L-aminoacyl-[protein] + tRNA(Arg) + H(+)</text>
        <dbReference type="Rhea" id="RHEA:10208"/>
        <dbReference type="Rhea" id="RHEA-COMP:9658"/>
        <dbReference type="Rhea" id="RHEA-COMP:9673"/>
        <dbReference type="Rhea" id="RHEA-COMP:10636"/>
        <dbReference type="Rhea" id="RHEA-COMP:10638"/>
        <dbReference type="ChEBI" id="CHEBI:15378"/>
        <dbReference type="ChEBI" id="CHEBI:78442"/>
        <dbReference type="ChEBI" id="CHEBI:78513"/>
        <dbReference type="ChEBI" id="CHEBI:78597"/>
        <dbReference type="ChEBI" id="CHEBI:83562"/>
        <dbReference type="EC" id="2.3.2.8"/>
    </reaction>
</comment>
<dbReference type="OrthoDB" id="74183at2759"/>
<keyword evidence="2 5" id="KW-0808">Transferase</keyword>
<keyword evidence="3 5" id="KW-0833">Ubl conjugation pathway</keyword>
<dbReference type="GeneID" id="111242947"/>
<evidence type="ECO:0000256" key="2">
    <source>
        <dbReference type="ARBA" id="ARBA00022679"/>
    </source>
</evidence>
<dbReference type="InterPro" id="IPR017137">
    <property type="entry name" value="Arg-tRNA-P_Trfase_1_euk"/>
</dbReference>
<evidence type="ECO:0000259" key="8">
    <source>
        <dbReference type="Pfam" id="PF04377"/>
    </source>
</evidence>
<dbReference type="OMA" id="KYQTAIH"/>
<dbReference type="AlphaFoldDB" id="A0A7M7IWW4"/>
<dbReference type="InterPro" id="IPR007472">
    <property type="entry name" value="N-end_Aminoacyl_Trfase_C"/>
</dbReference>
<keyword evidence="4 5" id="KW-0012">Acyltransferase</keyword>
<proteinExistence type="inferred from homology"/>
<evidence type="ECO:0000256" key="6">
    <source>
        <dbReference type="SAM" id="MobiDB-lite"/>
    </source>
</evidence>
<dbReference type="Pfam" id="PF04377">
    <property type="entry name" value="ATE_C"/>
    <property type="match status" value="1"/>
</dbReference>
<feature type="compositionally biased region" description="Basic residues" evidence="6">
    <location>
        <begin position="209"/>
        <end position="224"/>
    </location>
</feature>
<keyword evidence="10" id="KW-1185">Reference proteome</keyword>
<evidence type="ECO:0000256" key="4">
    <source>
        <dbReference type="ARBA" id="ARBA00023315"/>
    </source>
</evidence>
<protein>
    <recommendedName>
        <fullName evidence="5">Arginyl-tRNA--protein transferase 1</fullName>
        <shortName evidence="5">Arginyltransferase 1</shortName>
        <shortName evidence="5">R-transferase 1</shortName>
        <ecNumber evidence="5">2.3.2.8</ecNumber>
    </recommendedName>
    <alternativeName>
        <fullName evidence="5">Arginine-tRNA--protein transferase 1</fullName>
    </alternativeName>
</protein>
<dbReference type="KEGG" id="vde:111242947"/>
<dbReference type="EnsemblMetazoa" id="XM_022787908">
    <property type="protein sequence ID" value="XP_022643643"/>
    <property type="gene ID" value="LOC111242947"/>
</dbReference>
<dbReference type="InterPro" id="IPR030700">
    <property type="entry name" value="N-end_Aminoacyl_Trfase"/>
</dbReference>
<dbReference type="GO" id="GO:0004057">
    <property type="term" value="F:arginyl-tRNA--protein transferase activity"/>
    <property type="evidence" value="ECO:0007669"/>
    <property type="project" value="UniProtKB-EC"/>
</dbReference>
<accession>A0A7M7IWW4</accession>
<dbReference type="Proteomes" id="UP000594260">
    <property type="component" value="Unplaced"/>
</dbReference>
<evidence type="ECO:0000313" key="10">
    <source>
        <dbReference type="Proteomes" id="UP000594260"/>
    </source>
</evidence>
<dbReference type="InterPro" id="IPR016181">
    <property type="entry name" value="Acyl_CoA_acyltransferase"/>
</dbReference>
<evidence type="ECO:0000256" key="3">
    <source>
        <dbReference type="ARBA" id="ARBA00022786"/>
    </source>
</evidence>
<dbReference type="FunCoup" id="A0A7M7IWW4">
    <property type="interactions" value="1907"/>
</dbReference>